<evidence type="ECO:0000259" key="3">
    <source>
        <dbReference type="PROSITE" id="PS50102"/>
    </source>
</evidence>
<organism evidence="4 5">
    <name type="scientific">Carpediemonas membranifera</name>
    <dbReference type="NCBI Taxonomy" id="201153"/>
    <lineage>
        <taxon>Eukaryota</taxon>
        <taxon>Metamonada</taxon>
        <taxon>Carpediemonas-like organisms</taxon>
        <taxon>Carpediemonas</taxon>
    </lineage>
</organism>
<evidence type="ECO:0000256" key="2">
    <source>
        <dbReference type="SAM" id="MobiDB-lite"/>
    </source>
</evidence>
<reference evidence="4" key="1">
    <citation type="submission" date="2021-05" db="EMBL/GenBank/DDBJ databases">
        <title>A free-living protist that lacks canonical eukaryotic 1 DNA replication and segregation systems.</title>
        <authorList>
            <person name="Salas-Leiva D.E."/>
            <person name="Tromer E.C."/>
            <person name="Curtis B.A."/>
            <person name="Jerlstrom-Hultqvist J."/>
            <person name="Kolisko M."/>
            <person name="Yi Z."/>
            <person name="Salas-Leiva J.S."/>
            <person name="Gallot-Lavallee L."/>
            <person name="Kops G.J.P.L."/>
            <person name="Archibald J.M."/>
            <person name="Simpson A.G.B."/>
            <person name="Roger A.J."/>
        </authorList>
    </citation>
    <scope>NUCLEOTIDE SEQUENCE</scope>
    <source>
        <strain evidence="4">BICM</strain>
    </source>
</reference>
<feature type="region of interest" description="Disordered" evidence="2">
    <location>
        <begin position="280"/>
        <end position="338"/>
    </location>
</feature>
<dbReference type="InterPro" id="IPR035979">
    <property type="entry name" value="RBD_domain_sf"/>
</dbReference>
<gene>
    <name evidence="4" type="ORF">J8273_4842</name>
</gene>
<feature type="compositionally biased region" description="Basic and acidic residues" evidence="2">
    <location>
        <begin position="310"/>
        <end position="330"/>
    </location>
</feature>
<dbReference type="InterPro" id="IPR000504">
    <property type="entry name" value="RRM_dom"/>
</dbReference>
<dbReference type="GO" id="GO:0003723">
    <property type="term" value="F:RNA binding"/>
    <property type="evidence" value="ECO:0007669"/>
    <property type="project" value="UniProtKB-UniRule"/>
</dbReference>
<dbReference type="AlphaFoldDB" id="A0A8J6B1K3"/>
<name>A0A8J6B1K3_9EUKA</name>
<proteinExistence type="predicted"/>
<dbReference type="EMBL" id="JAHDYR010000021">
    <property type="protein sequence ID" value="KAG9393723.1"/>
    <property type="molecule type" value="Genomic_DNA"/>
</dbReference>
<sequence length="338" mass="37872">MAAQDDEIKQLAEEAGLDIPSDFEEAEKEFVDAEEVVEENDAKLSRRKAAAKKDAAKHKYDFEAKNKDTLFIGGVPAGVSSSKMKRVVKKFAGTLEPLKDAKILTVRFRSVALKRAALSSQSKRQLIEQKATRDTFQNAYVVFDNITDEARQQLVELAATESFTIMDFPVTIDIASEKTHEEFDSHECFFIGNIPRKVSPLELMESIAEGLAEMPSRPDIQHIRIVRDKATGDAQTAFVSVGDRESRDKINDFMKYKKHTLGGKPQFVCRGRPLRVIPATNREKLRKRNQRAANDVEKKEAHRAKATAGKGDKAKRGRDGRPKAKTERKVGSFGVSHK</sequence>
<dbReference type="Proteomes" id="UP000717585">
    <property type="component" value="Unassembled WGS sequence"/>
</dbReference>
<dbReference type="SUPFAM" id="SSF54928">
    <property type="entry name" value="RNA-binding domain, RBD"/>
    <property type="match status" value="1"/>
</dbReference>
<feature type="domain" description="RRM" evidence="3">
    <location>
        <begin position="187"/>
        <end position="281"/>
    </location>
</feature>
<dbReference type="InterPro" id="IPR012677">
    <property type="entry name" value="Nucleotide-bd_a/b_plait_sf"/>
</dbReference>
<dbReference type="PROSITE" id="PS50102">
    <property type="entry name" value="RRM"/>
    <property type="match status" value="1"/>
</dbReference>
<accession>A0A8J6B1K3</accession>
<dbReference type="Gene3D" id="3.30.70.330">
    <property type="match status" value="1"/>
</dbReference>
<evidence type="ECO:0000256" key="1">
    <source>
        <dbReference type="PROSITE-ProRule" id="PRU00176"/>
    </source>
</evidence>
<keyword evidence="1" id="KW-0694">RNA-binding</keyword>
<protein>
    <submittedName>
        <fullName evidence="4">Eukaryotic RNA Recognition Motif</fullName>
    </submittedName>
</protein>
<evidence type="ECO:0000313" key="4">
    <source>
        <dbReference type="EMBL" id="KAG9393723.1"/>
    </source>
</evidence>
<evidence type="ECO:0000313" key="5">
    <source>
        <dbReference type="Proteomes" id="UP000717585"/>
    </source>
</evidence>
<keyword evidence="5" id="KW-1185">Reference proteome</keyword>
<comment type="caution">
    <text evidence="4">The sequence shown here is derived from an EMBL/GenBank/DDBJ whole genome shotgun (WGS) entry which is preliminary data.</text>
</comment>